<dbReference type="Pfam" id="PF14166">
    <property type="entry name" value="YueH"/>
    <property type="match status" value="1"/>
</dbReference>
<dbReference type="EMBL" id="JBHRZT010000072">
    <property type="protein sequence ID" value="MFC3886217.1"/>
    <property type="molecule type" value="Genomic_DNA"/>
</dbReference>
<dbReference type="Proteomes" id="UP001595752">
    <property type="component" value="Unassembled WGS sequence"/>
</dbReference>
<sequence length="82" mass="9904">MKIRKANVRHEHVLIENVYVYEDKKQQQTLIAVPQLEWSTMMSYEEEIQAFKSRVQESLEKIVSPETAEELTNKMNYWVREM</sequence>
<evidence type="ECO:0000313" key="1">
    <source>
        <dbReference type="EMBL" id="MFC3886217.1"/>
    </source>
</evidence>
<name>A0ABV8B7H7_9BACI</name>
<dbReference type="InterPro" id="IPR020260">
    <property type="entry name" value="Uncharacterised_YueH"/>
</dbReference>
<evidence type="ECO:0000313" key="2">
    <source>
        <dbReference type="Proteomes" id="UP001595752"/>
    </source>
</evidence>
<organism evidence="1 2">
    <name type="scientific">Bacillus songklensis</name>
    <dbReference type="NCBI Taxonomy" id="1069116"/>
    <lineage>
        <taxon>Bacteria</taxon>
        <taxon>Bacillati</taxon>
        <taxon>Bacillota</taxon>
        <taxon>Bacilli</taxon>
        <taxon>Bacillales</taxon>
        <taxon>Bacillaceae</taxon>
        <taxon>Bacillus</taxon>
    </lineage>
</organism>
<reference evidence="2" key="1">
    <citation type="journal article" date="2019" name="Int. J. Syst. Evol. Microbiol.">
        <title>The Global Catalogue of Microorganisms (GCM) 10K type strain sequencing project: providing services to taxonomists for standard genome sequencing and annotation.</title>
        <authorList>
            <consortium name="The Broad Institute Genomics Platform"/>
            <consortium name="The Broad Institute Genome Sequencing Center for Infectious Disease"/>
            <person name="Wu L."/>
            <person name="Ma J."/>
        </authorList>
    </citation>
    <scope>NUCLEOTIDE SEQUENCE [LARGE SCALE GENOMIC DNA]</scope>
    <source>
        <strain evidence="2">CCUG 61889</strain>
    </source>
</reference>
<gene>
    <name evidence="1" type="ORF">ACFOU2_23100</name>
</gene>
<keyword evidence="2" id="KW-1185">Reference proteome</keyword>
<proteinExistence type="predicted"/>
<comment type="caution">
    <text evidence="1">The sequence shown here is derived from an EMBL/GenBank/DDBJ whole genome shotgun (WGS) entry which is preliminary data.</text>
</comment>
<accession>A0ABV8B7H7</accession>
<protein>
    <submittedName>
        <fullName evidence="1">YueH family protein</fullName>
    </submittedName>
</protein>
<dbReference type="RefSeq" id="WP_377918587.1">
    <property type="nucleotide sequence ID" value="NZ_JBHRZT010000072.1"/>
</dbReference>